<reference evidence="1" key="1">
    <citation type="submission" date="2019-03" db="EMBL/GenBank/DDBJ databases">
        <title>Single cell metagenomics reveals metabolic interactions within the superorganism composed of flagellate Streblomastix strix and complex community of Bacteroidetes bacteria on its surface.</title>
        <authorList>
            <person name="Treitli S.C."/>
            <person name="Kolisko M."/>
            <person name="Husnik F."/>
            <person name="Keeling P."/>
            <person name="Hampl V."/>
        </authorList>
    </citation>
    <scope>NUCLEOTIDE SEQUENCE</scope>
    <source>
        <strain evidence="1">STM</strain>
    </source>
</reference>
<sequence>MEKTSKILTLTCVFCSFFYLSCGDDNKNDVPSDDSQPVIENLAVNPVSVSYSNTVVLTGNFSDQKGLQSYTIKLSNSEGNIYETTKMLTGKTFALNDNLVIVLPKNAKAGNVTISLTLKNSDGGSITEELVLQNVKIPVF</sequence>
<evidence type="ECO:0000313" key="1">
    <source>
        <dbReference type="EMBL" id="KAA6339476.1"/>
    </source>
</evidence>
<protein>
    <submittedName>
        <fullName evidence="1">Uncharacterized protein</fullName>
    </submittedName>
</protein>
<dbReference type="EMBL" id="SNRY01000533">
    <property type="protein sequence ID" value="KAA6339476.1"/>
    <property type="molecule type" value="Genomic_DNA"/>
</dbReference>
<name>A0A5J4RZV7_9ZZZZ</name>
<dbReference type="AlphaFoldDB" id="A0A5J4RZV7"/>
<proteinExistence type="predicted"/>
<organism evidence="1">
    <name type="scientific">termite gut metagenome</name>
    <dbReference type="NCBI Taxonomy" id="433724"/>
    <lineage>
        <taxon>unclassified sequences</taxon>
        <taxon>metagenomes</taxon>
        <taxon>organismal metagenomes</taxon>
    </lineage>
</organism>
<accession>A0A5J4RZV7</accession>
<comment type="caution">
    <text evidence="1">The sequence shown here is derived from an EMBL/GenBank/DDBJ whole genome shotgun (WGS) entry which is preliminary data.</text>
</comment>
<gene>
    <name evidence="1" type="ORF">EZS27_012580</name>
</gene>